<dbReference type="PIRSF" id="PIRSF024492">
    <property type="entry name" value="UCP024492"/>
    <property type="match status" value="1"/>
</dbReference>
<organism evidence="1 2">
    <name type="scientific">Novilysobacter erysipheiresistens</name>
    <dbReference type="NCBI Taxonomy" id="1749332"/>
    <lineage>
        <taxon>Bacteria</taxon>
        <taxon>Pseudomonadati</taxon>
        <taxon>Pseudomonadota</taxon>
        <taxon>Gammaproteobacteria</taxon>
        <taxon>Lysobacterales</taxon>
        <taxon>Lysobacteraceae</taxon>
        <taxon>Novilysobacter</taxon>
    </lineage>
</organism>
<name>A0ABU7Z0Y5_9GAMM</name>
<evidence type="ECO:0000313" key="2">
    <source>
        <dbReference type="Proteomes" id="UP001355056"/>
    </source>
</evidence>
<accession>A0ABU7Z0Y5</accession>
<dbReference type="PANTHER" id="PTHR39337:SF1">
    <property type="entry name" value="BLR5642 PROTEIN"/>
    <property type="match status" value="1"/>
</dbReference>
<gene>
    <name evidence="1" type="ORF">SNE34_12545</name>
</gene>
<dbReference type="InterPro" id="IPR014519">
    <property type="entry name" value="UCP024492"/>
</dbReference>
<dbReference type="PANTHER" id="PTHR39337">
    <property type="entry name" value="BLR5642 PROTEIN"/>
    <property type="match status" value="1"/>
</dbReference>
<reference evidence="1 2" key="1">
    <citation type="journal article" date="2016" name="Int. J. Syst. Evol. Microbiol.">
        <title>Lysobacter erysipheiresistens sp. nov., an antagonist of powdery mildew, isolated from tobacco-cultivated soil.</title>
        <authorList>
            <person name="Xie B."/>
            <person name="Li T."/>
            <person name="Lin X."/>
            <person name="Wang C.J."/>
            <person name="Chen Y.J."/>
            <person name="Liu W.J."/>
            <person name="Zhao Z.W."/>
        </authorList>
    </citation>
    <scope>NUCLEOTIDE SEQUENCE [LARGE SCALE GENOMIC DNA]</scope>
    <source>
        <strain evidence="1 2">RS-LYSO-3</strain>
    </source>
</reference>
<dbReference type="Proteomes" id="UP001355056">
    <property type="component" value="Unassembled WGS sequence"/>
</dbReference>
<protein>
    <submittedName>
        <fullName evidence="1">DUF488 domain-containing protein</fullName>
    </submittedName>
</protein>
<evidence type="ECO:0000313" key="1">
    <source>
        <dbReference type="EMBL" id="MEG3184834.1"/>
    </source>
</evidence>
<dbReference type="EMBL" id="JAXGFP010000006">
    <property type="protein sequence ID" value="MEG3184834.1"/>
    <property type="molecule type" value="Genomic_DNA"/>
</dbReference>
<keyword evidence="2" id="KW-1185">Reference proteome</keyword>
<dbReference type="RefSeq" id="WP_332617722.1">
    <property type="nucleotide sequence ID" value="NZ_JAXGFP010000006.1"/>
</dbReference>
<dbReference type="Pfam" id="PF04343">
    <property type="entry name" value="DUF488"/>
    <property type="match status" value="1"/>
</dbReference>
<comment type="caution">
    <text evidence="1">The sequence shown here is derived from an EMBL/GenBank/DDBJ whole genome shotgun (WGS) entry which is preliminary data.</text>
</comment>
<proteinExistence type="predicted"/>
<sequence length="184" mass="20599">MSAAQPTLWTIGHSTREWPVFTGMLADAGIEVLVDVRRFAGSRRNPQFSGETMARTLPEAGCRYVPMPDLGGRRKPDPDTRNTAWRNASFRGYADYMETEAWQAACKRLASLASEQRVAMMCAEALWWQCHRGLIADRFKADGWEVIHLTAPGRSEPHPYTSAARIVDGELDYSAPKPPQADLF</sequence>
<dbReference type="InterPro" id="IPR007438">
    <property type="entry name" value="DUF488"/>
</dbReference>